<dbReference type="InterPro" id="IPR004147">
    <property type="entry name" value="ABC1_dom"/>
</dbReference>
<dbReference type="Pfam" id="PF03109">
    <property type="entry name" value="ABC1"/>
    <property type="match status" value="1"/>
</dbReference>
<evidence type="ECO:0000313" key="7">
    <source>
        <dbReference type="EMBL" id="GCF00999.1"/>
    </source>
</evidence>
<protein>
    <submittedName>
        <fullName evidence="7">Ubiquinone biosynthesis</fullName>
    </submittedName>
</protein>
<comment type="similarity">
    <text evidence="1">Belongs to the protein kinase superfamily. ADCK protein kinase family.</text>
</comment>
<dbReference type="InterPro" id="IPR011009">
    <property type="entry name" value="Kinase-like_dom_sf"/>
</dbReference>
<dbReference type="Proteomes" id="UP000301737">
    <property type="component" value="Unassembled WGS sequence"/>
</dbReference>
<sequence>MSTRKTLYRIYCLSSSARQVFSGSQDIGKESLSSWINTSTLTRPILSKYQWFYDPEWERAKKLAKETRTLYHQNYHPKKPRKKVGPTTKGIREYSTSTKLPPEESRLLQQQECQRKKEELQSSEVPSSRLARLFHYGSLAAGVGVSAATEGITEVAKGRTPTWKKLILSDANVERITKTFSQMRGAALKVGQIMSFQDDKVLPKELYEILSRVQNSAHYMPQRQLDKVLKAEFGADWKSNFAKFDRIPMAAASIGQVHNAVLQNGDKVVVKVQYPGVRESIDSDLNNIMMVLGASKLLPKGLFLDKTIENARKELKWECDYVREAECLQQFERLLKSDPVFEVPHVYSELTTGNVITMGRMEGREIMKLAPSTPQSLKDYIAGNIMKLCLQEIATFRCMQTDPNWANFLYNHKTHKIELLDFGASRSFPDEFICNYRKLLTYAILKDREMVRKLSQELGYLNGLESQAMVNAHVQSVITLGEPFSGPIEESFSFKDQTVSDRIRANIGLMLDERLCPPPEETYSLHRKFSGIFLLCAKMGATIPCSRYFRDFFYLK</sequence>
<evidence type="ECO:0000313" key="8">
    <source>
        <dbReference type="Proteomes" id="UP000301737"/>
    </source>
</evidence>
<keyword evidence="3" id="KW-0547">Nucleotide-binding</keyword>
<feature type="region of interest" description="Disordered" evidence="5">
    <location>
        <begin position="73"/>
        <end position="124"/>
    </location>
</feature>
<evidence type="ECO:0000256" key="1">
    <source>
        <dbReference type="ARBA" id="ARBA00009670"/>
    </source>
</evidence>
<dbReference type="EMBL" id="BIMX01000025">
    <property type="protein sequence ID" value="GCF00999.1"/>
    <property type="molecule type" value="Genomic_DNA"/>
</dbReference>
<dbReference type="CDD" id="cd13970">
    <property type="entry name" value="ABC1_ADCK3"/>
    <property type="match status" value="1"/>
</dbReference>
<keyword evidence="8" id="KW-1185">Reference proteome</keyword>
<dbReference type="InterPro" id="IPR034646">
    <property type="entry name" value="ADCK3_dom"/>
</dbReference>
<evidence type="ECO:0000256" key="2">
    <source>
        <dbReference type="ARBA" id="ARBA00022679"/>
    </source>
</evidence>
<organism evidence="7 8">
    <name type="scientific">Zygosaccharomyces mellis</name>
    <dbReference type="NCBI Taxonomy" id="42258"/>
    <lineage>
        <taxon>Eukaryota</taxon>
        <taxon>Fungi</taxon>
        <taxon>Dikarya</taxon>
        <taxon>Ascomycota</taxon>
        <taxon>Saccharomycotina</taxon>
        <taxon>Saccharomycetes</taxon>
        <taxon>Saccharomycetales</taxon>
        <taxon>Saccharomycetaceae</taxon>
        <taxon>Zygosaccharomyces</taxon>
    </lineage>
</organism>
<dbReference type="GO" id="GO:0005524">
    <property type="term" value="F:ATP binding"/>
    <property type="evidence" value="ECO:0007669"/>
    <property type="project" value="UniProtKB-KW"/>
</dbReference>
<dbReference type="SUPFAM" id="SSF56112">
    <property type="entry name" value="Protein kinase-like (PK-like)"/>
    <property type="match status" value="1"/>
</dbReference>
<keyword evidence="7" id="KW-0830">Ubiquinone</keyword>
<reference evidence="7 8" key="1">
    <citation type="submission" date="2019-01" db="EMBL/GenBank/DDBJ databases">
        <title>Draft Genome Sequencing of Zygosaccharomyces mellis Ca-7.</title>
        <authorList>
            <person name="Shiwa Y."/>
            <person name="Kanesaki Y."/>
            <person name="Ishige T."/>
            <person name="Mura K."/>
            <person name="Hori T."/>
            <person name="Tamura T."/>
        </authorList>
    </citation>
    <scope>NUCLEOTIDE SEQUENCE [LARGE SCALE GENOMIC DNA]</scope>
    <source>
        <strain evidence="7 8">Ca-7</strain>
    </source>
</reference>
<feature type="domain" description="ABC1 atypical kinase-like" evidence="6">
    <location>
        <begin position="212"/>
        <end position="454"/>
    </location>
</feature>
<evidence type="ECO:0000256" key="3">
    <source>
        <dbReference type="ARBA" id="ARBA00022741"/>
    </source>
</evidence>
<keyword evidence="4" id="KW-0067">ATP-binding</keyword>
<keyword evidence="2" id="KW-0808">Transferase</keyword>
<dbReference type="GO" id="GO:0006744">
    <property type="term" value="P:ubiquinone biosynthetic process"/>
    <property type="evidence" value="ECO:0007669"/>
    <property type="project" value="TreeGrafter"/>
</dbReference>
<evidence type="ECO:0000259" key="6">
    <source>
        <dbReference type="Pfam" id="PF03109"/>
    </source>
</evidence>
<feature type="compositionally biased region" description="Basic residues" evidence="5">
    <location>
        <begin position="75"/>
        <end position="84"/>
    </location>
</feature>
<evidence type="ECO:0000256" key="4">
    <source>
        <dbReference type="ARBA" id="ARBA00022840"/>
    </source>
</evidence>
<gene>
    <name evidence="7" type="primary">COQ8</name>
    <name evidence="7" type="ORF">ZYGM_000811</name>
</gene>
<dbReference type="PANTHER" id="PTHR43851:SF3">
    <property type="entry name" value="COENZYME Q8"/>
    <property type="match status" value="1"/>
</dbReference>
<proteinExistence type="inferred from homology"/>
<evidence type="ECO:0000256" key="5">
    <source>
        <dbReference type="SAM" id="MobiDB-lite"/>
    </source>
</evidence>
<dbReference type="PANTHER" id="PTHR43851">
    <property type="match status" value="1"/>
</dbReference>
<comment type="caution">
    <text evidence="7">The sequence shown here is derived from an EMBL/GenBank/DDBJ whole genome shotgun (WGS) entry which is preliminary data.</text>
</comment>
<dbReference type="AlphaFoldDB" id="A0A4C2EGA3"/>
<dbReference type="GO" id="GO:0016740">
    <property type="term" value="F:transferase activity"/>
    <property type="evidence" value="ECO:0007669"/>
    <property type="project" value="UniProtKB-KW"/>
</dbReference>
<dbReference type="InterPro" id="IPR051409">
    <property type="entry name" value="Atypical_kinase_ADCK"/>
</dbReference>
<dbReference type="OrthoDB" id="201153at2759"/>
<name>A0A4C2EGA3_9SACH</name>
<accession>A0A4C2EGA3</accession>